<feature type="non-terminal residue" evidence="13">
    <location>
        <position position="510"/>
    </location>
</feature>
<dbReference type="PRINTS" id="PR00258">
    <property type="entry name" value="SPERACTRCPTR"/>
</dbReference>
<feature type="disulfide bond" evidence="11">
    <location>
        <begin position="70"/>
        <end position="80"/>
    </location>
</feature>
<comment type="subunit">
    <text evidence="9">Interacts with LGALS1 and laminin.</text>
</comment>
<dbReference type="GO" id="GO:0004252">
    <property type="term" value="F:serine-type endopeptidase activity"/>
    <property type="evidence" value="ECO:0007669"/>
    <property type="project" value="TreeGrafter"/>
</dbReference>
<feature type="disulfide bond" evidence="11">
    <location>
        <begin position="26"/>
        <end position="90"/>
    </location>
</feature>
<dbReference type="FunFam" id="3.10.250.10:FF:000009">
    <property type="entry name" value="WC1"/>
    <property type="match status" value="1"/>
</dbReference>
<protein>
    <recommendedName>
        <fullName evidence="10">Soluble scavenger receptor cysteine-rich domain-containing protein SSC5D</fullName>
    </recommendedName>
</protein>
<evidence type="ECO:0000256" key="3">
    <source>
        <dbReference type="ARBA" id="ARBA00022729"/>
    </source>
</evidence>
<dbReference type="Proteomes" id="UP000053641">
    <property type="component" value="Unassembled WGS sequence"/>
</dbReference>
<name>A0A099YZG3_TINGU</name>
<keyword evidence="7" id="KW-0325">Glycoprotein</keyword>
<feature type="disulfide bond" evidence="11">
    <location>
        <begin position="196"/>
        <end position="206"/>
    </location>
</feature>
<dbReference type="FunFam" id="3.10.250.10:FF:000002">
    <property type="entry name" value="Scavenger receptor cysteine-rich type 1 protein M130"/>
    <property type="match status" value="1"/>
</dbReference>
<comment type="function">
    <text evidence="8">Binds to extracellular matrix proteins. Binds to pathogen-associated molecular patterns (PAMPs) present on the cell walls of Gram-positive and Gram-negative bacteria and fungi, behaving as a pattern recognition receptor (PRR). Induces bacterial and fungal aggregation and subsequent inhibition of PAMP-induced cytokine release. Does not possess intrinsic bactericidal activity. May play a role in the innate defense and homeostasis of certain epithelial surfaces.</text>
</comment>
<evidence type="ECO:0000256" key="1">
    <source>
        <dbReference type="ARBA" id="ARBA00004613"/>
    </source>
</evidence>
<dbReference type="Gene3D" id="3.10.250.10">
    <property type="entry name" value="SRCR-like domain"/>
    <property type="match status" value="4"/>
</dbReference>
<feature type="domain" description="SRCR" evidence="12">
    <location>
        <begin position="411"/>
        <end position="510"/>
    </location>
</feature>
<accession>A0A099YZG3</accession>
<dbReference type="InterPro" id="IPR036772">
    <property type="entry name" value="SRCR-like_dom_sf"/>
</dbReference>
<feature type="disulfide bond" evidence="11">
    <location>
        <begin position="39"/>
        <end position="100"/>
    </location>
</feature>
<dbReference type="Pfam" id="PF00530">
    <property type="entry name" value="SRCR"/>
    <property type="match status" value="4"/>
</dbReference>
<dbReference type="GO" id="GO:0005886">
    <property type="term" value="C:plasma membrane"/>
    <property type="evidence" value="ECO:0007669"/>
    <property type="project" value="TreeGrafter"/>
</dbReference>
<evidence type="ECO:0000256" key="5">
    <source>
        <dbReference type="ARBA" id="ARBA00023157"/>
    </source>
</evidence>
<dbReference type="SUPFAM" id="SSF56487">
    <property type="entry name" value="SRCR-like"/>
    <property type="match status" value="4"/>
</dbReference>
<evidence type="ECO:0000256" key="7">
    <source>
        <dbReference type="ARBA" id="ARBA00023180"/>
    </source>
</evidence>
<reference evidence="13 14" key="1">
    <citation type="submission" date="2014-06" db="EMBL/GenBank/DDBJ databases">
        <title>Genome evolution of avian class.</title>
        <authorList>
            <person name="Zhang G."/>
            <person name="Li C."/>
        </authorList>
    </citation>
    <scope>NUCLEOTIDE SEQUENCE [LARGE SCALE GENOMIC DNA]</scope>
    <source>
        <strain evidence="13">BGI_N309</strain>
    </source>
</reference>
<feature type="disulfide bond" evidence="11">
    <location>
        <begin position="436"/>
        <end position="500"/>
    </location>
</feature>
<sequence length="510" mass="54446">LRLANGPNRCSGRVELLHENQWGTVCDDDWNFLDAKVVCRQLNCGMPISAPGLAHFGKGSGRIWLDNVQCTGTEAALSECQARPWGIHNCDHGEDAGVVCTDAAAEVLPELRLVNGSELDTSGQSMLRLVNGSNNCSGRVEVLHNQRWGTICDDTWDLNDASVVCKELGCGTALSALDSAHFGKGLGPIWLDSIDCRGTESTFTECSLRGWGEHNCGHEEDAGVVCSGNPAGAAGTNPAQKRATSIVMPWLGLNADLSQDSSPSLHWFPMSLSGLASSSSPHVVDVRLVNGPSHCAGRVEVFYKATWGTVCDDNWGLSEGQVVCRQLGCGALVSISHGARYGEGTGRIWLDEVNCTGAEAALSQCEVKSWGEHNCQHAEDASVECAGNHDSPMQDEQHLHPYSGISELGPLQLLDGPNRCAGRVEVLHNHLWGTICDDNWDLADATVVCRQLGCGTALSATIGAHFGRGNHKIWLDEVNCTGTEASLFECQASAWGENNCFHGEDAGVIC</sequence>
<keyword evidence="14" id="KW-1185">Reference proteome</keyword>
<feature type="disulfide bond" evidence="11">
    <location>
        <begin position="480"/>
        <end position="490"/>
    </location>
</feature>
<feature type="disulfide bond" evidence="11">
    <location>
        <begin position="324"/>
        <end position="385"/>
    </location>
</feature>
<dbReference type="STRING" id="94827.A0A099YZG3"/>
<gene>
    <name evidence="13" type="ORF">N309_02475</name>
</gene>
<feature type="domain" description="SRCR" evidence="12">
    <location>
        <begin position="1"/>
        <end position="101"/>
    </location>
</feature>
<evidence type="ECO:0000256" key="2">
    <source>
        <dbReference type="ARBA" id="ARBA00022525"/>
    </source>
</evidence>
<evidence type="ECO:0000256" key="8">
    <source>
        <dbReference type="ARBA" id="ARBA00058074"/>
    </source>
</evidence>
<dbReference type="GO" id="GO:0031638">
    <property type="term" value="P:zymogen activation"/>
    <property type="evidence" value="ECO:0007669"/>
    <property type="project" value="TreeGrafter"/>
</dbReference>
<keyword evidence="4" id="KW-0677">Repeat</keyword>
<evidence type="ECO:0000256" key="9">
    <source>
        <dbReference type="ARBA" id="ARBA00064153"/>
    </source>
</evidence>
<dbReference type="FunFam" id="3.10.250.10:FF:000007">
    <property type="entry name" value="Soluble scavenger receptor cysteine-rich domain-containing protein SSC5D"/>
    <property type="match status" value="2"/>
</dbReference>
<comment type="subcellular location">
    <subcellularLocation>
        <location evidence="1">Secreted</location>
    </subcellularLocation>
</comment>
<evidence type="ECO:0000256" key="10">
    <source>
        <dbReference type="ARBA" id="ARBA00069168"/>
    </source>
</evidence>
<evidence type="ECO:0000256" key="11">
    <source>
        <dbReference type="PROSITE-ProRule" id="PRU00196"/>
    </source>
</evidence>
<feature type="non-terminal residue" evidence="13">
    <location>
        <position position="1"/>
    </location>
</feature>
<evidence type="ECO:0000256" key="6">
    <source>
        <dbReference type="ARBA" id="ARBA00023170"/>
    </source>
</evidence>
<dbReference type="EMBL" id="KL886931">
    <property type="protein sequence ID" value="KGL74288.1"/>
    <property type="molecule type" value="Genomic_DNA"/>
</dbReference>
<feature type="disulfide bond" evidence="11">
    <location>
        <begin position="311"/>
        <end position="375"/>
    </location>
</feature>
<feature type="disulfide bond" evidence="11">
    <location>
        <begin position="355"/>
        <end position="365"/>
    </location>
</feature>
<keyword evidence="6" id="KW-0675">Receptor</keyword>
<feature type="domain" description="SRCR" evidence="12">
    <location>
        <begin position="286"/>
        <end position="386"/>
    </location>
</feature>
<feature type="domain" description="SRCR" evidence="12">
    <location>
        <begin position="127"/>
        <end position="227"/>
    </location>
</feature>
<feature type="disulfide bond" evidence="11">
    <location>
        <begin position="152"/>
        <end position="216"/>
    </location>
</feature>
<dbReference type="AlphaFoldDB" id="A0A099YZG3"/>
<evidence type="ECO:0000259" key="12">
    <source>
        <dbReference type="PROSITE" id="PS50287"/>
    </source>
</evidence>
<evidence type="ECO:0000313" key="13">
    <source>
        <dbReference type="EMBL" id="KGL74288.1"/>
    </source>
</evidence>
<evidence type="ECO:0000313" key="14">
    <source>
        <dbReference type="Proteomes" id="UP000053641"/>
    </source>
</evidence>
<feature type="disulfide bond" evidence="11">
    <location>
        <begin position="165"/>
        <end position="226"/>
    </location>
</feature>
<keyword evidence="5 11" id="KW-1015">Disulfide bond</keyword>
<feature type="disulfide bond" evidence="11">
    <location>
        <begin position="449"/>
        <end position="510"/>
    </location>
</feature>
<dbReference type="PROSITE" id="PS50287">
    <property type="entry name" value="SRCR_2"/>
    <property type="match status" value="4"/>
</dbReference>
<evidence type="ECO:0000256" key="4">
    <source>
        <dbReference type="ARBA" id="ARBA00022737"/>
    </source>
</evidence>
<dbReference type="GO" id="GO:0005615">
    <property type="term" value="C:extracellular space"/>
    <property type="evidence" value="ECO:0007669"/>
    <property type="project" value="TreeGrafter"/>
</dbReference>
<keyword evidence="2" id="KW-0964">Secreted</keyword>
<dbReference type="InterPro" id="IPR001190">
    <property type="entry name" value="SRCR"/>
</dbReference>
<dbReference type="PANTHER" id="PTHR48071">
    <property type="entry name" value="SRCR DOMAIN-CONTAINING PROTEIN"/>
    <property type="match status" value="1"/>
</dbReference>
<organism evidence="13 14">
    <name type="scientific">Tinamus guttatus</name>
    <name type="common">White-throated tinamou</name>
    <dbReference type="NCBI Taxonomy" id="94827"/>
    <lineage>
        <taxon>Eukaryota</taxon>
        <taxon>Metazoa</taxon>
        <taxon>Chordata</taxon>
        <taxon>Craniata</taxon>
        <taxon>Vertebrata</taxon>
        <taxon>Euteleostomi</taxon>
        <taxon>Archelosauria</taxon>
        <taxon>Archosauria</taxon>
        <taxon>Dinosauria</taxon>
        <taxon>Saurischia</taxon>
        <taxon>Theropoda</taxon>
        <taxon>Coelurosauria</taxon>
        <taxon>Aves</taxon>
        <taxon>Palaeognathae</taxon>
        <taxon>Tinamiformes</taxon>
        <taxon>Tinamidae</taxon>
        <taxon>Tinamus</taxon>
    </lineage>
</organism>
<keyword evidence="3" id="KW-0732">Signal</keyword>
<dbReference type="PANTHER" id="PTHR48071:SF15">
    <property type="entry name" value="SRCR DOMAIN-CONTAINING PROTEIN"/>
    <property type="match status" value="1"/>
</dbReference>
<proteinExistence type="predicted"/>
<dbReference type="PROSITE" id="PS00420">
    <property type="entry name" value="SRCR_1"/>
    <property type="match status" value="3"/>
</dbReference>
<dbReference type="SMART" id="SM00202">
    <property type="entry name" value="SR"/>
    <property type="match status" value="4"/>
</dbReference>